<dbReference type="Proteomes" id="UP000517753">
    <property type="component" value="Unassembled WGS sequence"/>
</dbReference>
<reference evidence="1 2" key="1">
    <citation type="submission" date="2020-08" db="EMBL/GenBank/DDBJ databases">
        <title>The Agave Microbiome: Exploring the role of microbial communities in plant adaptations to desert environments.</title>
        <authorList>
            <person name="Partida-Martinez L.P."/>
        </authorList>
    </citation>
    <scope>NUCLEOTIDE SEQUENCE [LARGE SCALE GENOMIC DNA]</scope>
    <source>
        <strain evidence="1 2">AS2.3</strain>
    </source>
</reference>
<accession>A0A7Y9FK27</accession>
<proteinExistence type="predicted"/>
<comment type="caution">
    <text evidence="1">The sequence shown here is derived from an EMBL/GenBank/DDBJ whole genome shotgun (WGS) entry which is preliminary data.</text>
</comment>
<dbReference type="RefSeq" id="WP_179507338.1">
    <property type="nucleotide sequence ID" value="NZ_JACCBY010000001.1"/>
</dbReference>
<name>A0A7Y9FK27_9SPHN</name>
<protein>
    <submittedName>
        <fullName evidence="1">Uncharacterized protein</fullName>
    </submittedName>
</protein>
<evidence type="ECO:0000313" key="1">
    <source>
        <dbReference type="EMBL" id="NYD88781.1"/>
    </source>
</evidence>
<gene>
    <name evidence="1" type="ORF">HD841_000550</name>
</gene>
<dbReference type="AlphaFoldDB" id="A0A7Y9FK27"/>
<evidence type="ECO:0000313" key="2">
    <source>
        <dbReference type="Proteomes" id="UP000517753"/>
    </source>
</evidence>
<keyword evidence="2" id="KW-1185">Reference proteome</keyword>
<organism evidence="1 2">
    <name type="scientific">Sphingomonas melonis</name>
    <dbReference type="NCBI Taxonomy" id="152682"/>
    <lineage>
        <taxon>Bacteria</taxon>
        <taxon>Pseudomonadati</taxon>
        <taxon>Pseudomonadota</taxon>
        <taxon>Alphaproteobacteria</taxon>
        <taxon>Sphingomonadales</taxon>
        <taxon>Sphingomonadaceae</taxon>
        <taxon>Sphingomonas</taxon>
    </lineage>
</organism>
<dbReference type="EMBL" id="JACCBY010000001">
    <property type="protein sequence ID" value="NYD88781.1"/>
    <property type="molecule type" value="Genomic_DNA"/>
</dbReference>
<sequence length="74" mass="8245">MRSHKQIVEQIGPDKLAAVFGVPLSTTRSWGRRNSIPAEFWLGFRSRRWATYEELARAAAADRFPAEQASGVAA</sequence>